<proteinExistence type="inferred from homology"/>
<evidence type="ECO:0000313" key="3">
    <source>
        <dbReference type="Proteomes" id="UP000829364"/>
    </source>
</evidence>
<dbReference type="PANTHER" id="PTHR28047:SF5">
    <property type="entry name" value="PROTEIN DCG1"/>
    <property type="match status" value="1"/>
</dbReference>
<dbReference type="InterPro" id="IPR052186">
    <property type="entry name" value="Hydantoin_racemase-like"/>
</dbReference>
<dbReference type="GeneID" id="72069207"/>
<protein>
    <submittedName>
        <fullName evidence="2">Dal80p-controlled protein</fullName>
    </submittedName>
</protein>
<dbReference type="InterPro" id="IPR053714">
    <property type="entry name" value="Iso_Racemase_Enz_sf"/>
</dbReference>
<reference evidence="2" key="1">
    <citation type="submission" date="2021-11" db="EMBL/GenBank/DDBJ databases">
        <title>Purpureocillium_takamizusanense_genome.</title>
        <authorList>
            <person name="Nguyen N.-H."/>
        </authorList>
    </citation>
    <scope>NUCLEOTIDE SEQUENCE</scope>
    <source>
        <strain evidence="2">PT3</strain>
    </source>
</reference>
<dbReference type="Proteomes" id="UP000829364">
    <property type="component" value="Chromosome 6"/>
</dbReference>
<dbReference type="RefSeq" id="XP_047844734.1">
    <property type="nucleotide sequence ID" value="XM_047988736.1"/>
</dbReference>
<dbReference type="Gene3D" id="3.40.50.12500">
    <property type="match status" value="1"/>
</dbReference>
<accession>A0A9Q8QJY6</accession>
<comment type="similarity">
    <text evidence="1">Belongs to the HyuE racemase family.</text>
</comment>
<organism evidence="2 3">
    <name type="scientific">Purpureocillium takamizusanense</name>
    <dbReference type="NCBI Taxonomy" id="2060973"/>
    <lineage>
        <taxon>Eukaryota</taxon>
        <taxon>Fungi</taxon>
        <taxon>Dikarya</taxon>
        <taxon>Ascomycota</taxon>
        <taxon>Pezizomycotina</taxon>
        <taxon>Sordariomycetes</taxon>
        <taxon>Hypocreomycetidae</taxon>
        <taxon>Hypocreales</taxon>
        <taxon>Ophiocordycipitaceae</taxon>
        <taxon>Purpureocillium</taxon>
    </lineage>
</organism>
<gene>
    <name evidence="2" type="primary">DCG1</name>
    <name evidence="2" type="ORF">JDV02_007259</name>
</gene>
<keyword evidence="3" id="KW-1185">Reference proteome</keyword>
<dbReference type="EMBL" id="CP086359">
    <property type="protein sequence ID" value="UNI21253.1"/>
    <property type="molecule type" value="Genomic_DNA"/>
</dbReference>
<dbReference type="PANTHER" id="PTHR28047">
    <property type="entry name" value="PROTEIN DCG1"/>
    <property type="match status" value="1"/>
</dbReference>
<dbReference type="Pfam" id="PF01177">
    <property type="entry name" value="Asp_Glu_race"/>
    <property type="match status" value="1"/>
</dbReference>
<dbReference type="InterPro" id="IPR015942">
    <property type="entry name" value="Asp/Glu/hydantoin_racemase"/>
</dbReference>
<name>A0A9Q8QJY6_9HYPO</name>
<dbReference type="AlphaFoldDB" id="A0A9Q8QJY6"/>
<dbReference type="GO" id="GO:0047661">
    <property type="term" value="F:amino-acid racemase activity"/>
    <property type="evidence" value="ECO:0007669"/>
    <property type="project" value="InterPro"/>
</dbReference>
<dbReference type="OrthoDB" id="412018at2759"/>
<evidence type="ECO:0000256" key="1">
    <source>
        <dbReference type="ARBA" id="ARBA00038414"/>
    </source>
</evidence>
<dbReference type="KEGG" id="ptkz:JDV02_007259"/>
<sequence>MAQQQQQTGSPPRPRILLLNPNSNTGMTESMAAVARSTPVSPFLDIVPYTCASGTCPSIDNQHDIDASARSIWRDIRVERTVDPRDYDAVLVACFSVHPLVRELAAADALLHLPAPTNEDDRGGSSSRAPPLVTGIFEAGVHAAVTLVNSISGRDGDSDGDRAAQWGIITTGEFWEAHLTEGVGAATAGGAARFAGTFSTGLTAGQMHSMSADEVRERLAVAARRLLLQQGGEGRGSGSVRCIVMGCGGMAGLEDTIRETARELHGDDVADGLYIIDGVKAGVMYLYQVLASRKMYSARKS</sequence>
<evidence type="ECO:0000313" key="2">
    <source>
        <dbReference type="EMBL" id="UNI21253.1"/>
    </source>
</evidence>